<comment type="cofactor">
    <cofactor evidence="1">
        <name>Mn(2+)</name>
        <dbReference type="ChEBI" id="CHEBI:29035"/>
    </cofactor>
</comment>
<dbReference type="GO" id="GO:0031123">
    <property type="term" value="P:RNA 3'-end processing"/>
    <property type="evidence" value="ECO:0007669"/>
    <property type="project" value="InterPro"/>
</dbReference>
<dbReference type="AlphaFoldDB" id="T1EP59"/>
<dbReference type="SUPFAM" id="SSF55003">
    <property type="entry name" value="PAP/Archaeal CCA-adding enzyme, C-terminal domain"/>
    <property type="match status" value="1"/>
</dbReference>
<evidence type="ECO:0000256" key="10">
    <source>
        <dbReference type="ARBA" id="ARBA00022840"/>
    </source>
</evidence>
<dbReference type="GeneID" id="20198359"/>
<dbReference type="PANTHER" id="PTHR10682:SF10">
    <property type="entry name" value="POLYNUCLEOTIDE ADENYLYLTRANSFERASE"/>
    <property type="match status" value="1"/>
</dbReference>
<feature type="domain" description="Poly(A) polymerase central" evidence="14">
    <location>
        <begin position="166"/>
        <end position="306"/>
    </location>
</feature>
<dbReference type="Gene3D" id="1.10.1410.10">
    <property type="match status" value="1"/>
</dbReference>
<protein>
    <recommendedName>
        <fullName evidence="5">polynucleotide adenylyltransferase</fullName>
        <ecNumber evidence="5">2.7.7.19</ecNumber>
    </recommendedName>
</protein>
<dbReference type="HOGENOM" id="CLU_638228_0_0_1"/>
<sequence>MSNIDELESYLDENGFVAKEDDFRIRKLAIETVQSLLNGWVEEFFKEKDLNLDSKSSVCYAKLFASGSYAMGCFSKNSDVDLVCLLSKHFTRDSFFKDFKIYLQREPAVKCVYVDISLAIVNREILPEDYLDAKLMNSMDEISIKSYIGLKSVDTFLKLIPNKKKFVTFLNCIKLWTKRKGLYSNTLGYLSGTSCSILCAYICTNFENLDVFQSIKMFYKVFSEWPWPEPVTLTYVQEGSSNHQSWNRHIGGDQVMPVITPDFPHKNCTYNVTLATKKVIVKHLKDALEVVKKIERRDSNWDTFFKMSTFSEDFKQGLIESKIRYFVIDLSKNSMIKELQVHPTSFTYRNKFGECLTKWLVGLQIDTSTKSVLDIQAVIKHFRYFVMNKAKQNEWFKESMMIFVDSLNGKEINPVDYIPNKLKDFEPTGK</sequence>
<dbReference type="EMBL" id="KB095811">
    <property type="protein sequence ID" value="ESO12965.1"/>
    <property type="molecule type" value="Genomic_DNA"/>
</dbReference>
<keyword evidence="12" id="KW-0539">Nucleus</keyword>
<dbReference type="Proteomes" id="UP000015101">
    <property type="component" value="Unassembled WGS sequence"/>
</dbReference>
<feature type="domain" description="Poly(A) polymerase nucleotidyltransferase" evidence="15">
    <location>
        <begin position="5"/>
        <end position="110"/>
    </location>
</feature>
<dbReference type="SUPFAM" id="SSF81631">
    <property type="entry name" value="PAP/OAS1 substrate-binding domain"/>
    <property type="match status" value="1"/>
</dbReference>
<comment type="catalytic activity">
    <reaction evidence="13">
        <text>RNA(n) + ATP = RNA(n)-3'-adenine ribonucleotide + diphosphate</text>
        <dbReference type="Rhea" id="RHEA:11332"/>
        <dbReference type="Rhea" id="RHEA-COMP:14527"/>
        <dbReference type="Rhea" id="RHEA-COMP:17347"/>
        <dbReference type="ChEBI" id="CHEBI:30616"/>
        <dbReference type="ChEBI" id="CHEBI:33019"/>
        <dbReference type="ChEBI" id="CHEBI:140395"/>
        <dbReference type="ChEBI" id="CHEBI:173115"/>
        <dbReference type="EC" id="2.7.7.19"/>
    </reaction>
</comment>
<comment type="similarity">
    <text evidence="4">Belongs to the poly(A) polymerase family.</text>
</comment>
<name>T1EP59_HELRO</name>
<dbReference type="GO" id="GO:1990817">
    <property type="term" value="F:poly(A) RNA polymerase activity"/>
    <property type="evidence" value="ECO:0000318"/>
    <property type="project" value="GO_Central"/>
</dbReference>
<evidence type="ECO:0000313" key="16">
    <source>
        <dbReference type="EMBL" id="ESO12965.1"/>
    </source>
</evidence>
<dbReference type="OrthoDB" id="412748at2759"/>
<dbReference type="GO" id="GO:0005524">
    <property type="term" value="F:ATP binding"/>
    <property type="evidence" value="ECO:0007669"/>
    <property type="project" value="UniProtKB-KW"/>
</dbReference>
<dbReference type="Pfam" id="PF20750">
    <property type="entry name" value="PAP_NTPase"/>
    <property type="match status" value="1"/>
</dbReference>
<dbReference type="InterPro" id="IPR043519">
    <property type="entry name" value="NT_sf"/>
</dbReference>
<dbReference type="Gene3D" id="3.30.70.590">
    <property type="entry name" value="Poly(A) polymerase predicted RNA binding domain"/>
    <property type="match status" value="1"/>
</dbReference>
<dbReference type="Gene3D" id="3.30.460.10">
    <property type="entry name" value="Beta Polymerase, domain 2"/>
    <property type="match status" value="1"/>
</dbReference>
<dbReference type="eggNOG" id="KOG2245">
    <property type="taxonomic scope" value="Eukaryota"/>
</dbReference>
<reference evidence="18" key="1">
    <citation type="submission" date="2012-12" db="EMBL/GenBank/DDBJ databases">
        <authorList>
            <person name="Hellsten U."/>
            <person name="Grimwood J."/>
            <person name="Chapman J.A."/>
            <person name="Shapiro H."/>
            <person name="Aerts A."/>
            <person name="Otillar R.P."/>
            <person name="Terry A.Y."/>
            <person name="Boore J.L."/>
            <person name="Simakov O."/>
            <person name="Marletaz F."/>
            <person name="Cho S.-J."/>
            <person name="Edsinger-Gonzales E."/>
            <person name="Havlak P."/>
            <person name="Kuo D.-H."/>
            <person name="Larsson T."/>
            <person name="Lv J."/>
            <person name="Arendt D."/>
            <person name="Savage R."/>
            <person name="Osoegawa K."/>
            <person name="de Jong P."/>
            <person name="Lindberg D.R."/>
            <person name="Seaver E.C."/>
            <person name="Weisblat D.A."/>
            <person name="Putnam N.H."/>
            <person name="Grigoriev I.V."/>
            <person name="Rokhsar D.S."/>
        </authorList>
    </citation>
    <scope>NUCLEOTIDE SEQUENCE</scope>
</reference>
<keyword evidence="6" id="KW-0507">mRNA processing</keyword>
<reference evidence="17" key="3">
    <citation type="submission" date="2015-06" db="UniProtKB">
        <authorList>
            <consortium name="EnsemblMetazoa"/>
        </authorList>
    </citation>
    <scope>IDENTIFICATION</scope>
</reference>
<dbReference type="GO" id="GO:0046872">
    <property type="term" value="F:metal ion binding"/>
    <property type="evidence" value="ECO:0007669"/>
    <property type="project" value="UniProtKB-KW"/>
</dbReference>
<dbReference type="RefSeq" id="XP_009009685.1">
    <property type="nucleotide sequence ID" value="XM_009011437.1"/>
</dbReference>
<evidence type="ECO:0000256" key="4">
    <source>
        <dbReference type="ARBA" id="ARBA00010912"/>
    </source>
</evidence>
<evidence type="ECO:0000256" key="7">
    <source>
        <dbReference type="ARBA" id="ARBA00022679"/>
    </source>
</evidence>
<gene>
    <name evidence="17" type="primary">20198359</name>
    <name evidence="16" type="ORF">HELRODRAFT_159559</name>
</gene>
<evidence type="ECO:0000313" key="17">
    <source>
        <dbReference type="EnsemblMetazoa" id="HelroP159559"/>
    </source>
</evidence>
<evidence type="ECO:0000256" key="12">
    <source>
        <dbReference type="ARBA" id="ARBA00023242"/>
    </source>
</evidence>
<dbReference type="SUPFAM" id="SSF81301">
    <property type="entry name" value="Nucleotidyltransferase"/>
    <property type="match status" value="1"/>
</dbReference>
<evidence type="ECO:0000256" key="5">
    <source>
        <dbReference type="ARBA" id="ARBA00012388"/>
    </source>
</evidence>
<dbReference type="EC" id="2.7.7.19" evidence="5"/>
<dbReference type="InterPro" id="IPR007012">
    <property type="entry name" value="PolA_pol_cen_dom"/>
</dbReference>
<dbReference type="CTD" id="20198359"/>
<dbReference type="KEGG" id="hro:HELRODRAFT_159559"/>
<dbReference type="Pfam" id="PF04928">
    <property type="entry name" value="PAP_central"/>
    <property type="match status" value="1"/>
</dbReference>
<dbReference type="OMA" id="SILCAYI"/>
<dbReference type="STRING" id="6412.T1EP59"/>
<dbReference type="GO" id="GO:0006397">
    <property type="term" value="P:mRNA processing"/>
    <property type="evidence" value="ECO:0007669"/>
    <property type="project" value="UniProtKB-KW"/>
</dbReference>
<dbReference type="PANTHER" id="PTHR10682">
    <property type="entry name" value="POLY A POLYMERASE"/>
    <property type="match status" value="1"/>
</dbReference>
<evidence type="ECO:0000256" key="9">
    <source>
        <dbReference type="ARBA" id="ARBA00022741"/>
    </source>
</evidence>
<evidence type="ECO:0000256" key="2">
    <source>
        <dbReference type="ARBA" id="ARBA00001946"/>
    </source>
</evidence>
<dbReference type="GO" id="GO:0005634">
    <property type="term" value="C:nucleus"/>
    <property type="evidence" value="ECO:0000318"/>
    <property type="project" value="GO_Central"/>
</dbReference>
<keyword evidence="8" id="KW-0479">Metal-binding</keyword>
<proteinExistence type="inferred from homology"/>
<dbReference type="EMBL" id="AMQM01000275">
    <property type="status" value="NOT_ANNOTATED_CDS"/>
    <property type="molecule type" value="Genomic_DNA"/>
</dbReference>
<accession>T1EP59</accession>
<evidence type="ECO:0000256" key="1">
    <source>
        <dbReference type="ARBA" id="ARBA00001936"/>
    </source>
</evidence>
<comment type="cofactor">
    <cofactor evidence="2">
        <name>Mg(2+)</name>
        <dbReference type="ChEBI" id="CHEBI:18420"/>
    </cofactor>
</comment>
<keyword evidence="9" id="KW-0547">Nucleotide-binding</keyword>
<evidence type="ECO:0000313" key="18">
    <source>
        <dbReference type="Proteomes" id="UP000015101"/>
    </source>
</evidence>
<organism evidence="17 18">
    <name type="scientific">Helobdella robusta</name>
    <name type="common">Californian leech</name>
    <dbReference type="NCBI Taxonomy" id="6412"/>
    <lineage>
        <taxon>Eukaryota</taxon>
        <taxon>Metazoa</taxon>
        <taxon>Spiralia</taxon>
        <taxon>Lophotrochozoa</taxon>
        <taxon>Annelida</taxon>
        <taxon>Clitellata</taxon>
        <taxon>Hirudinea</taxon>
        <taxon>Rhynchobdellida</taxon>
        <taxon>Glossiphoniidae</taxon>
        <taxon>Helobdella</taxon>
    </lineage>
</organism>
<evidence type="ECO:0000256" key="11">
    <source>
        <dbReference type="ARBA" id="ARBA00022842"/>
    </source>
</evidence>
<dbReference type="EnsemblMetazoa" id="HelroT159559">
    <property type="protein sequence ID" value="HelroP159559"/>
    <property type="gene ID" value="HelroG159559"/>
</dbReference>
<keyword evidence="18" id="KW-1185">Reference proteome</keyword>
<evidence type="ECO:0000256" key="13">
    <source>
        <dbReference type="ARBA" id="ARBA00048830"/>
    </source>
</evidence>
<evidence type="ECO:0000259" key="15">
    <source>
        <dbReference type="Pfam" id="PF20750"/>
    </source>
</evidence>
<dbReference type="GO" id="GO:0003723">
    <property type="term" value="F:RNA binding"/>
    <property type="evidence" value="ECO:0007669"/>
    <property type="project" value="InterPro"/>
</dbReference>
<keyword evidence="11" id="KW-0460">Magnesium</keyword>
<dbReference type="InterPro" id="IPR011068">
    <property type="entry name" value="NuclTrfase_I-like_C"/>
</dbReference>
<reference evidence="16 18" key="2">
    <citation type="journal article" date="2013" name="Nature">
        <title>Insights into bilaterian evolution from three spiralian genomes.</title>
        <authorList>
            <person name="Simakov O."/>
            <person name="Marletaz F."/>
            <person name="Cho S.J."/>
            <person name="Edsinger-Gonzales E."/>
            <person name="Havlak P."/>
            <person name="Hellsten U."/>
            <person name="Kuo D.H."/>
            <person name="Larsson T."/>
            <person name="Lv J."/>
            <person name="Arendt D."/>
            <person name="Savage R."/>
            <person name="Osoegawa K."/>
            <person name="de Jong P."/>
            <person name="Grimwood J."/>
            <person name="Chapman J.A."/>
            <person name="Shapiro H."/>
            <person name="Aerts A."/>
            <person name="Otillar R.P."/>
            <person name="Terry A.Y."/>
            <person name="Boore J.L."/>
            <person name="Grigoriev I.V."/>
            <person name="Lindberg D.R."/>
            <person name="Seaver E.C."/>
            <person name="Weisblat D.A."/>
            <person name="Putnam N.H."/>
            <person name="Rokhsar D.S."/>
        </authorList>
    </citation>
    <scope>NUCLEOTIDE SEQUENCE</scope>
</reference>
<dbReference type="InParanoid" id="T1EP59"/>
<evidence type="ECO:0000256" key="8">
    <source>
        <dbReference type="ARBA" id="ARBA00022723"/>
    </source>
</evidence>
<evidence type="ECO:0000256" key="3">
    <source>
        <dbReference type="ARBA" id="ARBA00004123"/>
    </source>
</evidence>
<keyword evidence="10" id="KW-0067">ATP-binding</keyword>
<evidence type="ECO:0000259" key="14">
    <source>
        <dbReference type="Pfam" id="PF04928"/>
    </source>
</evidence>
<evidence type="ECO:0000256" key="6">
    <source>
        <dbReference type="ARBA" id="ARBA00022664"/>
    </source>
</evidence>
<comment type="subcellular location">
    <subcellularLocation>
        <location evidence="3">Nucleus</location>
    </subcellularLocation>
</comment>
<dbReference type="InterPro" id="IPR048840">
    <property type="entry name" value="PolA_pol_NTPase"/>
</dbReference>
<keyword evidence="7" id="KW-0808">Transferase</keyword>